<organism evidence="1 2">
    <name type="scientific">Platanthera zijinensis</name>
    <dbReference type="NCBI Taxonomy" id="2320716"/>
    <lineage>
        <taxon>Eukaryota</taxon>
        <taxon>Viridiplantae</taxon>
        <taxon>Streptophyta</taxon>
        <taxon>Embryophyta</taxon>
        <taxon>Tracheophyta</taxon>
        <taxon>Spermatophyta</taxon>
        <taxon>Magnoliopsida</taxon>
        <taxon>Liliopsida</taxon>
        <taxon>Asparagales</taxon>
        <taxon>Orchidaceae</taxon>
        <taxon>Orchidoideae</taxon>
        <taxon>Orchideae</taxon>
        <taxon>Orchidinae</taxon>
        <taxon>Platanthera</taxon>
    </lineage>
</organism>
<keyword evidence="2" id="KW-1185">Reference proteome</keyword>
<evidence type="ECO:0000313" key="2">
    <source>
        <dbReference type="Proteomes" id="UP001418222"/>
    </source>
</evidence>
<accession>A0AAP0GA50</accession>
<dbReference type="EMBL" id="JBBWWQ010000005">
    <property type="protein sequence ID" value="KAK8947042.1"/>
    <property type="molecule type" value="Genomic_DNA"/>
</dbReference>
<comment type="caution">
    <text evidence="1">The sequence shown here is derived from an EMBL/GenBank/DDBJ whole genome shotgun (WGS) entry which is preliminary data.</text>
</comment>
<protein>
    <submittedName>
        <fullName evidence="1">Uncharacterized protein</fullName>
    </submittedName>
</protein>
<gene>
    <name evidence="1" type="ORF">KSP39_PZI007280</name>
</gene>
<dbReference type="AlphaFoldDB" id="A0AAP0GA50"/>
<sequence length="93" mass="10548">MCRVKPPEPGSCAWPSACHLNVSSPELPWLRLQAFVDTDECGYFFYHNCGKVKLPEVVPVLATALPTFLIIVVPSYQWKVEENMKVKSLLVRE</sequence>
<reference evidence="1 2" key="1">
    <citation type="journal article" date="2022" name="Nat. Plants">
        <title>Genomes of leafy and leafless Platanthera orchids illuminate the evolution of mycoheterotrophy.</title>
        <authorList>
            <person name="Li M.H."/>
            <person name="Liu K.W."/>
            <person name="Li Z."/>
            <person name="Lu H.C."/>
            <person name="Ye Q.L."/>
            <person name="Zhang D."/>
            <person name="Wang J.Y."/>
            <person name="Li Y.F."/>
            <person name="Zhong Z.M."/>
            <person name="Liu X."/>
            <person name="Yu X."/>
            <person name="Liu D.K."/>
            <person name="Tu X.D."/>
            <person name="Liu B."/>
            <person name="Hao Y."/>
            <person name="Liao X.Y."/>
            <person name="Jiang Y.T."/>
            <person name="Sun W.H."/>
            <person name="Chen J."/>
            <person name="Chen Y.Q."/>
            <person name="Ai Y."/>
            <person name="Zhai J.W."/>
            <person name="Wu S.S."/>
            <person name="Zhou Z."/>
            <person name="Hsiao Y.Y."/>
            <person name="Wu W.L."/>
            <person name="Chen Y.Y."/>
            <person name="Lin Y.F."/>
            <person name="Hsu J.L."/>
            <person name="Li C.Y."/>
            <person name="Wang Z.W."/>
            <person name="Zhao X."/>
            <person name="Zhong W.Y."/>
            <person name="Ma X.K."/>
            <person name="Ma L."/>
            <person name="Huang J."/>
            <person name="Chen G.Z."/>
            <person name="Huang M.Z."/>
            <person name="Huang L."/>
            <person name="Peng D.H."/>
            <person name="Luo Y.B."/>
            <person name="Zou S.Q."/>
            <person name="Chen S.P."/>
            <person name="Lan S."/>
            <person name="Tsai W.C."/>
            <person name="Van de Peer Y."/>
            <person name="Liu Z.J."/>
        </authorList>
    </citation>
    <scope>NUCLEOTIDE SEQUENCE [LARGE SCALE GENOMIC DNA]</scope>
    <source>
        <strain evidence="1">Lor287</strain>
    </source>
</reference>
<name>A0AAP0GA50_9ASPA</name>
<dbReference type="Proteomes" id="UP001418222">
    <property type="component" value="Unassembled WGS sequence"/>
</dbReference>
<proteinExistence type="predicted"/>
<evidence type="ECO:0000313" key="1">
    <source>
        <dbReference type="EMBL" id="KAK8947042.1"/>
    </source>
</evidence>